<dbReference type="InterPro" id="IPR015943">
    <property type="entry name" value="WD40/YVTN_repeat-like_dom_sf"/>
</dbReference>
<keyword evidence="7" id="KW-1185">Reference proteome</keyword>
<accession>M7T106</accession>
<sequence length="460" mass="49235">MLTESYFSSVSGPPLTNNTAIAKDAGIYEHTLHPSHSTPSTFKKSSVPRNGLAVSETHVFAAQDEKSTVHVYARARGNQEAVVTFPERIRSVFLQGDVLFLGTQEGRIIVWEVCTGRQVTTPACHIQAVTCLAGTPFHLLTGSDDSNVHVWSVARLRELDPTIEHEPARTLSHHRAAVTSLAAGPSANPDTSLCVSASSRDKSCIVWNHQQGVALRTLLFASPPLCVALDPCARALYAASEDGSVYAVDLFASAETTTMTMPSLLGGEESASATMIPISSAFGAAPQQETGPAACLAVSYDGTVLLSGHPRGQILRWDLSTRADSTELVNLNAAVTNLVFVPPLSPNTTTTTTRPVAVVKPFLGSRTYNFTAQLTGDITTTTTIGGSGDTRFAKMMNTRGFPAESLQQAILALQQPAADGVAGDQELRTENEELWEIINEQRALQKKTLERYIEAKSTNA</sequence>
<dbReference type="OMA" id="VTNLHML"/>
<dbReference type="InterPro" id="IPR045227">
    <property type="entry name" value="WDR18/Ipi3/RID3"/>
</dbReference>
<dbReference type="Proteomes" id="UP000012174">
    <property type="component" value="Unassembled WGS sequence"/>
</dbReference>
<evidence type="ECO:0000256" key="1">
    <source>
        <dbReference type="ARBA" id="ARBA00002355"/>
    </source>
</evidence>
<dbReference type="STRING" id="1287681.M7T106"/>
<reference evidence="7" key="1">
    <citation type="journal article" date="2013" name="Genome Announc.">
        <title>Draft genome sequence of the grapevine dieback fungus Eutypa lata UCR-EL1.</title>
        <authorList>
            <person name="Blanco-Ulate B."/>
            <person name="Rolshausen P.E."/>
            <person name="Cantu D."/>
        </authorList>
    </citation>
    <scope>NUCLEOTIDE SEQUENCE [LARGE SCALE GENOMIC DNA]</scope>
    <source>
        <strain evidence="7">UCR-EL1</strain>
    </source>
</reference>
<dbReference type="eggNOG" id="KOG0646">
    <property type="taxonomic scope" value="Eukaryota"/>
</dbReference>
<gene>
    <name evidence="6" type="ORF">UCREL1_2761</name>
</gene>
<dbReference type="PANTHER" id="PTHR18763">
    <property type="entry name" value="WD-REPEAT PROTEIN 18"/>
    <property type="match status" value="1"/>
</dbReference>
<dbReference type="EMBL" id="KB705911">
    <property type="protein sequence ID" value="EMR70207.1"/>
    <property type="molecule type" value="Genomic_DNA"/>
</dbReference>
<evidence type="ECO:0000313" key="6">
    <source>
        <dbReference type="EMBL" id="EMR70207.1"/>
    </source>
</evidence>
<dbReference type="SUPFAM" id="SSF50978">
    <property type="entry name" value="WD40 repeat-like"/>
    <property type="match status" value="1"/>
</dbReference>
<dbReference type="FunFam" id="2.130.10.10:FF:000929">
    <property type="entry name" value="Ribosomal assembly complex component Ipi3"/>
    <property type="match status" value="1"/>
</dbReference>
<proteinExistence type="inferred from homology"/>
<keyword evidence="5" id="KW-0698">rRNA processing</keyword>
<dbReference type="GO" id="GO:0006261">
    <property type="term" value="P:DNA-templated DNA replication"/>
    <property type="evidence" value="ECO:0007669"/>
    <property type="project" value="TreeGrafter"/>
</dbReference>
<keyword evidence="5" id="KW-0539">Nucleus</keyword>
<evidence type="ECO:0000256" key="5">
    <source>
        <dbReference type="RuleBase" id="RU369067"/>
    </source>
</evidence>
<dbReference type="Pfam" id="PF00400">
    <property type="entry name" value="WD40"/>
    <property type="match status" value="2"/>
</dbReference>
<protein>
    <recommendedName>
        <fullName evidence="5">Pre-rRNA-processing protein IPI3</fullName>
    </recommendedName>
</protein>
<dbReference type="AlphaFoldDB" id="M7T106"/>
<dbReference type="HOGENOM" id="CLU_025946_0_0_1"/>
<comment type="function">
    <text evidence="1 5">Component of the RIX1 complex required for processing of ITS2 sequences from 35S pre-rRNA.</text>
</comment>
<comment type="subunit">
    <text evidence="5">Component of the RIX1 complex, composed of IPI1, RIX1/IPI2 and IPI3 in a 1:2:2 stoichiometry. The complex interacts (via RIX1) with MDN1 (via its hexameric AAA ATPase ring) and the pre-60S ribosome particles.</text>
</comment>
<dbReference type="PANTHER" id="PTHR18763:SF0">
    <property type="entry name" value="WD REPEAT-CONTAINING PROTEIN 18"/>
    <property type="match status" value="1"/>
</dbReference>
<dbReference type="GO" id="GO:0120330">
    <property type="term" value="C:rixosome complex"/>
    <property type="evidence" value="ECO:0007669"/>
    <property type="project" value="UniProtKB-UniRule"/>
</dbReference>
<evidence type="ECO:0000256" key="3">
    <source>
        <dbReference type="ARBA" id="ARBA00022574"/>
    </source>
</evidence>
<evidence type="ECO:0000313" key="7">
    <source>
        <dbReference type="Proteomes" id="UP000012174"/>
    </source>
</evidence>
<dbReference type="InterPro" id="IPR036322">
    <property type="entry name" value="WD40_repeat_dom_sf"/>
</dbReference>
<dbReference type="GO" id="GO:0005656">
    <property type="term" value="C:nuclear pre-replicative complex"/>
    <property type="evidence" value="ECO:0007669"/>
    <property type="project" value="TreeGrafter"/>
</dbReference>
<dbReference type="GO" id="GO:0006364">
    <property type="term" value="P:rRNA processing"/>
    <property type="evidence" value="ECO:0007669"/>
    <property type="project" value="UniProtKB-UniRule"/>
</dbReference>
<dbReference type="OrthoDB" id="756370at2759"/>
<dbReference type="KEGG" id="ela:UCREL1_2761"/>
<evidence type="ECO:0000256" key="2">
    <source>
        <dbReference type="ARBA" id="ARBA00010143"/>
    </source>
</evidence>
<keyword evidence="3 5" id="KW-0853">WD repeat</keyword>
<dbReference type="SMART" id="SM00320">
    <property type="entry name" value="WD40"/>
    <property type="match status" value="4"/>
</dbReference>
<evidence type="ECO:0000256" key="4">
    <source>
        <dbReference type="ARBA" id="ARBA00022737"/>
    </source>
</evidence>
<comment type="subcellular location">
    <subcellularLocation>
        <location evidence="5">Nucleus</location>
    </subcellularLocation>
</comment>
<name>M7T106_EUTLA</name>
<comment type="similarity">
    <text evidence="2 5">Belongs to the WD repeat IPI3/WDR18 family.</text>
</comment>
<keyword evidence="4" id="KW-0677">Repeat</keyword>
<dbReference type="Gene3D" id="2.130.10.10">
    <property type="entry name" value="YVTN repeat-like/Quinoprotein amine dehydrogenase"/>
    <property type="match status" value="2"/>
</dbReference>
<dbReference type="InterPro" id="IPR001680">
    <property type="entry name" value="WD40_rpt"/>
</dbReference>
<organism evidence="6 7">
    <name type="scientific">Eutypa lata (strain UCR-EL1)</name>
    <name type="common">Grapevine dieback disease fungus</name>
    <name type="synonym">Eutypa armeniacae</name>
    <dbReference type="NCBI Taxonomy" id="1287681"/>
    <lineage>
        <taxon>Eukaryota</taxon>
        <taxon>Fungi</taxon>
        <taxon>Dikarya</taxon>
        <taxon>Ascomycota</taxon>
        <taxon>Pezizomycotina</taxon>
        <taxon>Sordariomycetes</taxon>
        <taxon>Xylariomycetidae</taxon>
        <taxon>Xylariales</taxon>
        <taxon>Diatrypaceae</taxon>
        <taxon>Eutypa</taxon>
    </lineage>
</organism>